<evidence type="ECO:0000313" key="3">
    <source>
        <dbReference type="Proteomes" id="UP001630127"/>
    </source>
</evidence>
<accession>A0ABD2YKL7</accession>
<feature type="region of interest" description="Disordered" evidence="1">
    <location>
        <begin position="140"/>
        <end position="161"/>
    </location>
</feature>
<keyword evidence="3" id="KW-1185">Reference proteome</keyword>
<evidence type="ECO:0000313" key="2">
    <source>
        <dbReference type="EMBL" id="KAL3507518.1"/>
    </source>
</evidence>
<evidence type="ECO:0000256" key="1">
    <source>
        <dbReference type="SAM" id="MobiDB-lite"/>
    </source>
</evidence>
<reference evidence="2 3" key="1">
    <citation type="submission" date="2024-11" db="EMBL/GenBank/DDBJ databases">
        <title>A near-complete genome assembly of Cinchona calisaya.</title>
        <authorList>
            <person name="Lian D.C."/>
            <person name="Zhao X.W."/>
            <person name="Wei L."/>
        </authorList>
    </citation>
    <scope>NUCLEOTIDE SEQUENCE [LARGE SCALE GENOMIC DNA]</scope>
    <source>
        <tissue evidence="2">Nenye</tissue>
    </source>
</reference>
<dbReference type="EMBL" id="JBJUIK010000013">
    <property type="protein sequence ID" value="KAL3507518.1"/>
    <property type="molecule type" value="Genomic_DNA"/>
</dbReference>
<gene>
    <name evidence="2" type="ORF">ACH5RR_032900</name>
</gene>
<proteinExistence type="predicted"/>
<organism evidence="2 3">
    <name type="scientific">Cinchona calisaya</name>
    <dbReference type="NCBI Taxonomy" id="153742"/>
    <lineage>
        <taxon>Eukaryota</taxon>
        <taxon>Viridiplantae</taxon>
        <taxon>Streptophyta</taxon>
        <taxon>Embryophyta</taxon>
        <taxon>Tracheophyta</taxon>
        <taxon>Spermatophyta</taxon>
        <taxon>Magnoliopsida</taxon>
        <taxon>eudicotyledons</taxon>
        <taxon>Gunneridae</taxon>
        <taxon>Pentapetalae</taxon>
        <taxon>asterids</taxon>
        <taxon>lamiids</taxon>
        <taxon>Gentianales</taxon>
        <taxon>Rubiaceae</taxon>
        <taxon>Cinchonoideae</taxon>
        <taxon>Cinchoneae</taxon>
        <taxon>Cinchona</taxon>
    </lineage>
</organism>
<name>A0ABD2YKL7_9GENT</name>
<comment type="caution">
    <text evidence="2">The sequence shown here is derived from an EMBL/GenBank/DDBJ whole genome shotgun (WGS) entry which is preliminary data.</text>
</comment>
<feature type="compositionally biased region" description="Basic and acidic residues" evidence="1">
    <location>
        <begin position="140"/>
        <end position="154"/>
    </location>
</feature>
<dbReference type="Proteomes" id="UP001630127">
    <property type="component" value="Unassembled WGS sequence"/>
</dbReference>
<dbReference type="AlphaFoldDB" id="A0ABD2YKL7"/>
<sequence length="176" mass="19991">MASKNTQVSIKVTRKSYSIAKKDNTFSNGLWTLNKSKVVATMTDRVGDDHTKTRIVIVLGTRKDESSESKKLASISEDFVSNEVSHDKSSYDSNVNSSTRIPFKVSYKRAKASTKSPSVRANEDDEGWKLVTRRKKVVRKDSWKAHERAERVPDNKQGARKQVKKLFKEDMGHGYH</sequence>
<protein>
    <submittedName>
        <fullName evidence="2">Uncharacterized protein</fullName>
    </submittedName>
</protein>